<evidence type="ECO:0000256" key="2">
    <source>
        <dbReference type="ARBA" id="ARBA00023015"/>
    </source>
</evidence>
<dbReference type="AlphaFoldDB" id="A0A2T5H9P1"/>
<name>A0A2T5H9P1_9RHOB</name>
<dbReference type="PROSITE" id="PS50931">
    <property type="entry name" value="HTH_LYSR"/>
    <property type="match status" value="1"/>
</dbReference>
<gene>
    <name evidence="6" type="ORF">C8N42_11520</name>
</gene>
<dbReference type="Pfam" id="PF00126">
    <property type="entry name" value="HTH_1"/>
    <property type="match status" value="1"/>
</dbReference>
<dbReference type="GO" id="GO:0003700">
    <property type="term" value="F:DNA-binding transcription factor activity"/>
    <property type="evidence" value="ECO:0007669"/>
    <property type="project" value="InterPro"/>
</dbReference>
<dbReference type="Gene3D" id="3.40.190.10">
    <property type="entry name" value="Periplasmic binding protein-like II"/>
    <property type="match status" value="2"/>
</dbReference>
<dbReference type="InterPro" id="IPR036388">
    <property type="entry name" value="WH-like_DNA-bd_sf"/>
</dbReference>
<dbReference type="GO" id="GO:0000976">
    <property type="term" value="F:transcription cis-regulatory region binding"/>
    <property type="evidence" value="ECO:0007669"/>
    <property type="project" value="TreeGrafter"/>
</dbReference>
<protein>
    <submittedName>
        <fullName evidence="6">LysR family nitrogen assimilation transcriptional regulator</fullName>
    </submittedName>
</protein>
<evidence type="ECO:0000259" key="5">
    <source>
        <dbReference type="PROSITE" id="PS50931"/>
    </source>
</evidence>
<keyword evidence="2" id="KW-0805">Transcription regulation</keyword>
<dbReference type="RefSeq" id="WP_107817576.1">
    <property type="nucleotide sequence ID" value="NZ_QAOH01000015.1"/>
</dbReference>
<dbReference type="InterPro" id="IPR000847">
    <property type="entry name" value="LysR_HTH_N"/>
</dbReference>
<dbReference type="Gene3D" id="1.10.10.10">
    <property type="entry name" value="Winged helix-like DNA-binding domain superfamily/Winged helix DNA-binding domain"/>
    <property type="match status" value="1"/>
</dbReference>
<proteinExistence type="inferred from homology"/>
<organism evidence="6 7">
    <name type="scientific">Celeribacter persicus</name>
    <dbReference type="NCBI Taxonomy" id="1651082"/>
    <lineage>
        <taxon>Bacteria</taxon>
        <taxon>Pseudomonadati</taxon>
        <taxon>Pseudomonadota</taxon>
        <taxon>Alphaproteobacteria</taxon>
        <taxon>Rhodobacterales</taxon>
        <taxon>Roseobacteraceae</taxon>
        <taxon>Celeribacter</taxon>
    </lineage>
</organism>
<dbReference type="InterPro" id="IPR005119">
    <property type="entry name" value="LysR_subst-bd"/>
</dbReference>
<dbReference type="SUPFAM" id="SSF46785">
    <property type="entry name" value="Winged helix' DNA-binding domain"/>
    <property type="match status" value="1"/>
</dbReference>
<feature type="domain" description="HTH lysR-type" evidence="5">
    <location>
        <begin position="1"/>
        <end position="58"/>
    </location>
</feature>
<dbReference type="Proteomes" id="UP000244077">
    <property type="component" value="Unassembled WGS sequence"/>
</dbReference>
<comment type="similarity">
    <text evidence="1">Belongs to the LysR transcriptional regulatory family.</text>
</comment>
<dbReference type="PANTHER" id="PTHR30126">
    <property type="entry name" value="HTH-TYPE TRANSCRIPTIONAL REGULATOR"/>
    <property type="match status" value="1"/>
</dbReference>
<keyword evidence="7" id="KW-1185">Reference proteome</keyword>
<dbReference type="Pfam" id="PF03466">
    <property type="entry name" value="LysR_substrate"/>
    <property type="match status" value="1"/>
</dbReference>
<evidence type="ECO:0000256" key="1">
    <source>
        <dbReference type="ARBA" id="ARBA00009437"/>
    </source>
</evidence>
<evidence type="ECO:0000313" key="7">
    <source>
        <dbReference type="Proteomes" id="UP000244077"/>
    </source>
</evidence>
<keyword evidence="4" id="KW-0804">Transcription</keyword>
<evidence type="ECO:0000256" key="3">
    <source>
        <dbReference type="ARBA" id="ARBA00023125"/>
    </source>
</evidence>
<reference evidence="6 7" key="1">
    <citation type="submission" date="2018-04" db="EMBL/GenBank/DDBJ databases">
        <title>Genomic Encyclopedia of Archaeal and Bacterial Type Strains, Phase II (KMG-II): from individual species to whole genera.</title>
        <authorList>
            <person name="Goeker M."/>
        </authorList>
    </citation>
    <scope>NUCLEOTIDE SEQUENCE [LARGE SCALE GENOMIC DNA]</scope>
    <source>
        <strain evidence="6 7">DSM 100434</strain>
    </source>
</reference>
<sequence length="305" mass="34088">MKLKQLRYFIEVAHCGSQTSAAQRLNVSQPALGLQIRELEADLGVQLFHRRSRGMELTPAGKELLGRAERVFQDLEDTRQAMRSFAQRPRRILSLGTPPTPGKLLVPSLLRALASQDALTLALHEGLSSDLVTHIKSGDLDLALSYDPPPDETRLSAALAHDDLILVGPPGELGGGLRPVDFHTLGEFPMVMDSPKQITRRLLDKMARQENVTLQVVLEVDSVNLKREVLLSQDCFAIVPRGLFQEAITEERFDWAPITAPCITRTLYLTARRHLPVEDFHLILDTLTPIVSDHIRGKDVNWRQP</sequence>
<accession>A0A2T5H9P1</accession>
<dbReference type="FunFam" id="1.10.10.10:FF:000001">
    <property type="entry name" value="LysR family transcriptional regulator"/>
    <property type="match status" value="1"/>
</dbReference>
<comment type="caution">
    <text evidence="6">The sequence shown here is derived from an EMBL/GenBank/DDBJ whole genome shotgun (WGS) entry which is preliminary data.</text>
</comment>
<evidence type="ECO:0000313" key="6">
    <source>
        <dbReference type="EMBL" id="PTQ68308.1"/>
    </source>
</evidence>
<dbReference type="SUPFAM" id="SSF53850">
    <property type="entry name" value="Periplasmic binding protein-like II"/>
    <property type="match status" value="1"/>
</dbReference>
<evidence type="ECO:0000256" key="4">
    <source>
        <dbReference type="ARBA" id="ARBA00023163"/>
    </source>
</evidence>
<dbReference type="InterPro" id="IPR036390">
    <property type="entry name" value="WH_DNA-bd_sf"/>
</dbReference>
<dbReference type="OrthoDB" id="8479357at2"/>
<dbReference type="PANTHER" id="PTHR30126:SF39">
    <property type="entry name" value="HTH-TYPE TRANSCRIPTIONAL REGULATOR CYSL"/>
    <property type="match status" value="1"/>
</dbReference>
<keyword evidence="3" id="KW-0238">DNA-binding</keyword>
<dbReference type="PRINTS" id="PR00039">
    <property type="entry name" value="HTHLYSR"/>
</dbReference>
<dbReference type="EMBL" id="QAOH01000015">
    <property type="protein sequence ID" value="PTQ68308.1"/>
    <property type="molecule type" value="Genomic_DNA"/>
</dbReference>